<keyword evidence="1" id="KW-1133">Transmembrane helix</keyword>
<gene>
    <name evidence="2" type="ORF">FH063_002356</name>
</gene>
<dbReference type="AlphaFoldDB" id="A0A5B0KSK1"/>
<evidence type="ECO:0000313" key="2">
    <source>
        <dbReference type="EMBL" id="KAA1053774.1"/>
    </source>
</evidence>
<reference evidence="2 3" key="1">
    <citation type="submission" date="2019-07" db="EMBL/GenBank/DDBJ databases">
        <title>Genome sequencing of the stress-tolerant strain Azospirillum brasilense Az19.</title>
        <authorList>
            <person name="Maroniche G.A."/>
            <person name="Garcia J.E."/>
            <person name="Pagnussat L."/>
            <person name="Amenta M."/>
            <person name="Creus C.M."/>
        </authorList>
    </citation>
    <scope>NUCLEOTIDE SEQUENCE [LARGE SCALE GENOMIC DNA]</scope>
    <source>
        <strain evidence="2 3">Az19</strain>
    </source>
</reference>
<sequence length="96" mass="10656">MSYRNNRRRNSLGLLAVAIFISALAVASQVLAWLHAATVIAGALIATALVAWLGLRFAAFWHDIWTTRRAFNQAVDEANAHRNMEPLSHLNTDTRS</sequence>
<proteinExistence type="predicted"/>
<organism evidence="2 3">
    <name type="scientific">Azospirillum argentinense</name>
    <dbReference type="NCBI Taxonomy" id="2970906"/>
    <lineage>
        <taxon>Bacteria</taxon>
        <taxon>Pseudomonadati</taxon>
        <taxon>Pseudomonadota</taxon>
        <taxon>Alphaproteobacteria</taxon>
        <taxon>Rhodospirillales</taxon>
        <taxon>Azospirillaceae</taxon>
        <taxon>Azospirillum</taxon>
    </lineage>
</organism>
<comment type="caution">
    <text evidence="2">The sequence shown here is derived from an EMBL/GenBank/DDBJ whole genome shotgun (WGS) entry which is preliminary data.</text>
</comment>
<protein>
    <submittedName>
        <fullName evidence="2">Uncharacterized protein</fullName>
    </submittedName>
</protein>
<evidence type="ECO:0000313" key="3">
    <source>
        <dbReference type="Proteomes" id="UP000325333"/>
    </source>
</evidence>
<feature type="transmembrane region" description="Helical" evidence="1">
    <location>
        <begin position="37"/>
        <end position="59"/>
    </location>
</feature>
<dbReference type="EMBL" id="VEWN01000013">
    <property type="protein sequence ID" value="KAA1053774.1"/>
    <property type="molecule type" value="Genomic_DNA"/>
</dbReference>
<evidence type="ECO:0000256" key="1">
    <source>
        <dbReference type="SAM" id="Phobius"/>
    </source>
</evidence>
<accession>A0A5B0KSK1</accession>
<keyword evidence="1" id="KW-0812">Transmembrane</keyword>
<dbReference type="Proteomes" id="UP000325333">
    <property type="component" value="Unassembled WGS sequence"/>
</dbReference>
<dbReference type="RefSeq" id="WP_149650900.1">
    <property type="nucleotide sequence ID" value="NZ_VEWN01000013.1"/>
</dbReference>
<keyword evidence="1" id="KW-0472">Membrane</keyword>
<name>A0A5B0KSK1_9PROT</name>